<proteinExistence type="predicted"/>
<name>A0A147ERE3_9MICO</name>
<gene>
    <name evidence="2" type="ORF">NS354_01150</name>
</gene>
<feature type="domain" description="DUF7882" evidence="1">
    <location>
        <begin position="1"/>
        <end position="94"/>
    </location>
</feature>
<evidence type="ECO:0000313" key="3">
    <source>
        <dbReference type="Proteomes" id="UP000070810"/>
    </source>
</evidence>
<dbReference type="OrthoDB" id="5123855at2"/>
<comment type="caution">
    <text evidence="2">The sequence shown here is derived from an EMBL/GenBank/DDBJ whole genome shotgun (WGS) entry which is preliminary data.</text>
</comment>
<protein>
    <recommendedName>
        <fullName evidence="1">DUF7882 domain-containing protein</fullName>
    </recommendedName>
</protein>
<accession>A0A147ERE3</accession>
<dbReference type="AlphaFoldDB" id="A0A147ERE3"/>
<dbReference type="PATRIC" id="fig|1079994.3.peg.2484"/>
<sequence>MGHLVYGGTTYEFEDRLLAHLQVVIERKLMKMECFFLTWHPQCLADNEMSVWISPHSPIAFHFSGSREPKISKAWVVALNAISHTSRGLTAISEQDAVKYLRENPGVR</sequence>
<dbReference type="Proteomes" id="UP000070810">
    <property type="component" value="Unassembled WGS sequence"/>
</dbReference>
<evidence type="ECO:0000259" key="1">
    <source>
        <dbReference type="Pfam" id="PF25355"/>
    </source>
</evidence>
<keyword evidence="3" id="KW-1185">Reference proteome</keyword>
<reference evidence="2 3" key="1">
    <citation type="journal article" date="2016" name="Front. Microbiol.">
        <title>Genomic Resource of Rice Seed Associated Bacteria.</title>
        <authorList>
            <person name="Midha S."/>
            <person name="Bansal K."/>
            <person name="Sharma S."/>
            <person name="Kumar N."/>
            <person name="Patil P.P."/>
            <person name="Chaudhry V."/>
            <person name="Patil P.B."/>
        </authorList>
    </citation>
    <scope>NUCLEOTIDE SEQUENCE [LARGE SCALE GENOMIC DNA]</scope>
    <source>
        <strain evidence="2 3">NS354</strain>
    </source>
</reference>
<dbReference type="EMBL" id="LDRK01000009">
    <property type="protein sequence ID" value="KTR87133.1"/>
    <property type="molecule type" value="Genomic_DNA"/>
</dbReference>
<dbReference type="InterPro" id="IPR057204">
    <property type="entry name" value="DUF7882"/>
</dbReference>
<organism evidence="2 3">
    <name type="scientific">Leucobacter chromiiresistens</name>
    <dbReference type="NCBI Taxonomy" id="1079994"/>
    <lineage>
        <taxon>Bacteria</taxon>
        <taxon>Bacillati</taxon>
        <taxon>Actinomycetota</taxon>
        <taxon>Actinomycetes</taxon>
        <taxon>Micrococcales</taxon>
        <taxon>Microbacteriaceae</taxon>
        <taxon>Leucobacter</taxon>
    </lineage>
</organism>
<dbReference type="Pfam" id="PF25355">
    <property type="entry name" value="DUF7882"/>
    <property type="match status" value="1"/>
</dbReference>
<evidence type="ECO:0000313" key="2">
    <source>
        <dbReference type="EMBL" id="KTR87133.1"/>
    </source>
</evidence>
<dbReference type="RefSeq" id="WP_058592796.1">
    <property type="nucleotide sequence ID" value="NZ_LDRK01000009.1"/>
</dbReference>